<dbReference type="EMBL" id="FTPD01000051">
    <property type="protein sequence ID" value="SIT58660.1"/>
    <property type="molecule type" value="Genomic_DNA"/>
</dbReference>
<reference evidence="2" key="1">
    <citation type="submission" date="2017-01" db="EMBL/GenBank/DDBJ databases">
        <authorList>
            <person name="Brunel B."/>
        </authorList>
    </citation>
    <scope>NUCLEOTIDE SEQUENCE [LARGE SCALE GENOMIC DNA]</scope>
</reference>
<dbReference type="Proteomes" id="UP000188388">
    <property type="component" value="Unassembled WGS sequence"/>
</dbReference>
<dbReference type="RefSeq" id="WP_077381731.1">
    <property type="nucleotide sequence ID" value="NZ_FTPD01000051.1"/>
</dbReference>
<protein>
    <submittedName>
        <fullName evidence="1">Uncharacterized protein</fullName>
    </submittedName>
</protein>
<keyword evidence="2" id="KW-1185">Reference proteome</keyword>
<evidence type="ECO:0000313" key="1">
    <source>
        <dbReference type="EMBL" id="SIT58660.1"/>
    </source>
</evidence>
<gene>
    <name evidence="1" type="ORF">BQ8794_550003</name>
</gene>
<name>A0A1R3VFH3_9HYPH</name>
<sequence>MIERLVKDRIVGTADEGEALFAEAKKFLILSYTDSDVSWNMYSTRVDEVWHQFVLYTSQYIGFCQRYFGEYLHHNPSNAPEAPGRRELRPSTFEGFRARYESFFGEPLPDVWLDGRSVSLSHRVFNDNAGRSQVSVEDGMATLAGPAAGLMS</sequence>
<accession>A0A1R3VFH3</accession>
<dbReference type="AlphaFoldDB" id="A0A1R3VFH3"/>
<evidence type="ECO:0000313" key="2">
    <source>
        <dbReference type="Proteomes" id="UP000188388"/>
    </source>
</evidence>
<organism evidence="1 2">
    <name type="scientific">Mesorhizobium prunaredense</name>
    <dbReference type="NCBI Taxonomy" id="1631249"/>
    <lineage>
        <taxon>Bacteria</taxon>
        <taxon>Pseudomonadati</taxon>
        <taxon>Pseudomonadota</taxon>
        <taxon>Alphaproteobacteria</taxon>
        <taxon>Hyphomicrobiales</taxon>
        <taxon>Phyllobacteriaceae</taxon>
        <taxon>Mesorhizobium</taxon>
    </lineage>
</organism>
<dbReference type="STRING" id="1631249.BQ8794_550003"/>
<proteinExistence type="predicted"/>